<dbReference type="PANTHER" id="PTHR39624">
    <property type="entry name" value="PROTEIN INVOLVED IN RIMO-MEDIATED BETA-METHYLTHIOLATION OF RIBOSOMAL PROTEIN S12 YCAO"/>
    <property type="match status" value="1"/>
</dbReference>
<dbReference type="InterPro" id="IPR003718">
    <property type="entry name" value="OsmC/Ohr_fam"/>
</dbReference>
<feature type="non-terminal residue" evidence="2">
    <location>
        <position position="1"/>
    </location>
</feature>
<reference evidence="2 3" key="1">
    <citation type="journal article" date="2015" name="Microbiome">
        <title>Genomic resolution of linkages in carbon, nitrogen, and sulfur cycling among widespread estuary sediment bacteria.</title>
        <authorList>
            <person name="Baker B.J."/>
            <person name="Lazar C.S."/>
            <person name="Teske A.P."/>
            <person name="Dick G.J."/>
        </authorList>
    </citation>
    <scope>NUCLEOTIDE SEQUENCE [LARGE SCALE GENOMIC DNA]</scope>
    <source>
        <strain evidence="2">DG_24</strain>
    </source>
</reference>
<dbReference type="SUPFAM" id="SSF82784">
    <property type="entry name" value="OsmC-like"/>
    <property type="match status" value="1"/>
</dbReference>
<name>A0A0S7WNH1_UNCT6</name>
<comment type="caution">
    <text evidence="2">The sequence shown here is derived from an EMBL/GenBank/DDBJ whole genome shotgun (WGS) entry which is preliminary data.</text>
</comment>
<keyword evidence="1" id="KW-0472">Membrane</keyword>
<dbReference type="InterPro" id="IPR036102">
    <property type="entry name" value="OsmC/Ohrsf"/>
</dbReference>
<proteinExistence type="predicted"/>
<evidence type="ECO:0000313" key="3">
    <source>
        <dbReference type="Proteomes" id="UP000052008"/>
    </source>
</evidence>
<dbReference type="EMBL" id="LIZS01000103">
    <property type="protein sequence ID" value="KPJ51700.1"/>
    <property type="molecule type" value="Genomic_DNA"/>
</dbReference>
<dbReference type="AlphaFoldDB" id="A0A0S7WNH1"/>
<dbReference type="Gene3D" id="3.30.300.20">
    <property type="match status" value="1"/>
</dbReference>
<evidence type="ECO:0000256" key="1">
    <source>
        <dbReference type="SAM" id="Phobius"/>
    </source>
</evidence>
<dbReference type="STRING" id="1703770.AMJ39_09440"/>
<protein>
    <recommendedName>
        <fullName evidence="4">Osmotically inducible protein OsmC</fullName>
    </recommendedName>
</protein>
<organism evidence="2 3">
    <name type="scientific">candidate division TA06 bacterium DG_24</name>
    <dbReference type="NCBI Taxonomy" id="1703770"/>
    <lineage>
        <taxon>Bacteria</taxon>
        <taxon>Bacteria division TA06</taxon>
    </lineage>
</organism>
<feature type="transmembrane region" description="Helical" evidence="1">
    <location>
        <begin position="44"/>
        <end position="61"/>
    </location>
</feature>
<dbReference type="Proteomes" id="UP000052008">
    <property type="component" value="Unassembled WGS sequence"/>
</dbReference>
<keyword evidence="1" id="KW-0812">Transmembrane</keyword>
<dbReference type="InterPro" id="IPR015946">
    <property type="entry name" value="KH_dom-like_a/b"/>
</dbReference>
<gene>
    <name evidence="2" type="ORF">AMJ39_09440</name>
</gene>
<evidence type="ECO:0000313" key="2">
    <source>
        <dbReference type="EMBL" id="KPJ51700.1"/>
    </source>
</evidence>
<keyword evidence="1" id="KW-1133">Transmembrane helix</keyword>
<dbReference type="Pfam" id="PF02566">
    <property type="entry name" value="OsmC"/>
    <property type="match status" value="1"/>
</dbReference>
<dbReference type="PANTHER" id="PTHR39624:SF2">
    <property type="entry name" value="OSMC-LIKE PROTEIN"/>
    <property type="match status" value="1"/>
</dbReference>
<sequence length="137" mass="15217">MDRDMQIVFPGGKRVDAIYKGFTIKTDQAKHAGGDGSAPAPFDLFLVSIGACAGIYVLVFCQQRNLPTENMKLILRTELNAETRMIGKITIEIQVPPEFPDKYKEAVIRSAEFCAVTKHMYDPPQIMVHTSKVGAEQ</sequence>
<accession>A0A0S7WNH1</accession>
<evidence type="ECO:0008006" key="4">
    <source>
        <dbReference type="Google" id="ProtNLM"/>
    </source>
</evidence>